<dbReference type="Proteomes" id="UP000799424">
    <property type="component" value="Unassembled WGS sequence"/>
</dbReference>
<protein>
    <submittedName>
        <fullName evidence="1">Uncharacterized protein</fullName>
    </submittedName>
</protein>
<organism evidence="1 2">
    <name type="scientific">Ophiobolus disseminans</name>
    <dbReference type="NCBI Taxonomy" id="1469910"/>
    <lineage>
        <taxon>Eukaryota</taxon>
        <taxon>Fungi</taxon>
        <taxon>Dikarya</taxon>
        <taxon>Ascomycota</taxon>
        <taxon>Pezizomycotina</taxon>
        <taxon>Dothideomycetes</taxon>
        <taxon>Pleosporomycetidae</taxon>
        <taxon>Pleosporales</taxon>
        <taxon>Pleosporineae</taxon>
        <taxon>Phaeosphaeriaceae</taxon>
        <taxon>Ophiobolus</taxon>
    </lineage>
</organism>
<accession>A0A6A7AIX3</accession>
<keyword evidence="2" id="KW-1185">Reference proteome</keyword>
<dbReference type="InterPro" id="IPR036047">
    <property type="entry name" value="F-box-like_dom_sf"/>
</dbReference>
<evidence type="ECO:0000313" key="2">
    <source>
        <dbReference type="Proteomes" id="UP000799424"/>
    </source>
</evidence>
<sequence>MADSIPYIPPEIICMIIATPNINLVSLLRCTRVSKEWNSLIYNSNTLRAKLFLPPLLASGHLVEVRDPRYTALALVSIFVDPDPADRKPSYAPMAQAPLADVAVHPLLLRERVAPCDDGIKAFTLSYRILRLLYSVSQGGVNSWRAMCVTEPPLSSIDLRVPEFRCDDTPRAGFPIFKLRNPSGVTIKDLFDRMWGTHLPRNVGLVPDDGSCAGRIWREQDGLKCRCYNIIGEMETSRETSRILEEQMVTSKKLFKASRVRMKYVQKILKKEIAMMKNKRLRMKESLERKRVRIETRAWKEKEASRKKRASKVKKVLEEKNALRERRALKKALGKNRAISSD</sequence>
<reference evidence="1" key="1">
    <citation type="journal article" date="2020" name="Stud. Mycol.">
        <title>101 Dothideomycetes genomes: a test case for predicting lifestyles and emergence of pathogens.</title>
        <authorList>
            <person name="Haridas S."/>
            <person name="Albert R."/>
            <person name="Binder M."/>
            <person name="Bloem J."/>
            <person name="Labutti K."/>
            <person name="Salamov A."/>
            <person name="Andreopoulos B."/>
            <person name="Baker S."/>
            <person name="Barry K."/>
            <person name="Bills G."/>
            <person name="Bluhm B."/>
            <person name="Cannon C."/>
            <person name="Castanera R."/>
            <person name="Culley D."/>
            <person name="Daum C."/>
            <person name="Ezra D."/>
            <person name="Gonzalez J."/>
            <person name="Henrissat B."/>
            <person name="Kuo A."/>
            <person name="Liang C."/>
            <person name="Lipzen A."/>
            <person name="Lutzoni F."/>
            <person name="Magnuson J."/>
            <person name="Mondo S."/>
            <person name="Nolan M."/>
            <person name="Ohm R."/>
            <person name="Pangilinan J."/>
            <person name="Park H.-J."/>
            <person name="Ramirez L."/>
            <person name="Alfaro M."/>
            <person name="Sun H."/>
            <person name="Tritt A."/>
            <person name="Yoshinaga Y."/>
            <person name="Zwiers L.-H."/>
            <person name="Turgeon B."/>
            <person name="Goodwin S."/>
            <person name="Spatafora J."/>
            <person name="Crous P."/>
            <person name="Grigoriev I."/>
        </authorList>
    </citation>
    <scope>NUCLEOTIDE SEQUENCE</scope>
    <source>
        <strain evidence="1">CBS 113818</strain>
    </source>
</reference>
<dbReference type="EMBL" id="MU006216">
    <property type="protein sequence ID" value="KAF2833252.1"/>
    <property type="molecule type" value="Genomic_DNA"/>
</dbReference>
<gene>
    <name evidence="1" type="ORF">CC86DRAFT_399885</name>
</gene>
<evidence type="ECO:0000313" key="1">
    <source>
        <dbReference type="EMBL" id="KAF2833252.1"/>
    </source>
</evidence>
<dbReference type="SUPFAM" id="SSF81383">
    <property type="entry name" value="F-box domain"/>
    <property type="match status" value="1"/>
</dbReference>
<proteinExistence type="predicted"/>
<dbReference type="OrthoDB" id="10661013at2759"/>
<dbReference type="AlphaFoldDB" id="A0A6A7AIX3"/>
<name>A0A6A7AIX3_9PLEO</name>